<dbReference type="HOGENOM" id="CLU_101335_4_0_3"/>
<protein>
    <submittedName>
        <fullName evidence="1">Conserved hypothetical phage tail region protein</fullName>
    </submittedName>
</protein>
<evidence type="ECO:0000313" key="2">
    <source>
        <dbReference type="Proteomes" id="UP000003835"/>
    </source>
</evidence>
<dbReference type="InterPro" id="IPR010667">
    <property type="entry name" value="Phage_T4_Gp19"/>
</dbReference>
<gene>
    <name evidence="1" type="ORF">MC7420_6833</name>
</gene>
<sequence>MAEVEILTRSRFYLELILDGSNDAVDGLFEECKGFKATQDIVEVCEVTPQKWGKSGNARGRVVRTKVPGNMTYTNLTLKRGLNISMTLWNWLNSVQEGADWEDQRRNGALVIYDTSSTEQFRFEFKGAWPVSYQISDLNVRGDEYQIEEVEVTVEQLTRIKPGT</sequence>
<dbReference type="PANTHER" id="PTHR38009">
    <property type="entry name" value="CONSERVED HYPOTHETICAL PHAGE TAIL PROTEIN"/>
    <property type="match status" value="1"/>
</dbReference>
<dbReference type="AlphaFoldDB" id="B4VWA1"/>
<reference evidence="1" key="1">
    <citation type="submission" date="2008-07" db="EMBL/GenBank/DDBJ databases">
        <authorList>
            <person name="Tandeau de Marsac N."/>
            <person name="Ferriera S."/>
            <person name="Johnson J."/>
            <person name="Kravitz S."/>
            <person name="Beeson K."/>
            <person name="Sutton G."/>
            <person name="Rogers Y.-H."/>
            <person name="Friedman R."/>
            <person name="Frazier M."/>
            <person name="Venter J.C."/>
        </authorList>
    </citation>
    <scope>NUCLEOTIDE SEQUENCE [LARGE SCALE GENOMIC DNA]</scope>
    <source>
        <strain evidence="1">PCC 7420</strain>
    </source>
</reference>
<accession>B4VWA1</accession>
<name>B4VWA1_9CYAN</name>
<dbReference type="InterPro" id="IPR011747">
    <property type="entry name" value="CHP02241"/>
</dbReference>
<organism evidence="1 2">
    <name type="scientific">Coleofasciculus chthonoplastes PCC 7420</name>
    <dbReference type="NCBI Taxonomy" id="118168"/>
    <lineage>
        <taxon>Bacteria</taxon>
        <taxon>Bacillati</taxon>
        <taxon>Cyanobacteriota</taxon>
        <taxon>Cyanophyceae</taxon>
        <taxon>Coleofasciculales</taxon>
        <taxon>Coleofasciculaceae</taxon>
        <taxon>Coleofasciculus</taxon>
    </lineage>
</organism>
<keyword evidence="2" id="KW-1185">Reference proteome</keyword>
<dbReference type="PANTHER" id="PTHR38009:SF1">
    <property type="entry name" value="CONSERVED HYPOTHETICAL PHAGE TAIL PROTEIN"/>
    <property type="match status" value="1"/>
</dbReference>
<dbReference type="EMBL" id="DS989856">
    <property type="protein sequence ID" value="EDX73785.1"/>
    <property type="molecule type" value="Genomic_DNA"/>
</dbReference>
<dbReference type="Pfam" id="PF06841">
    <property type="entry name" value="Phage_T4_gp19"/>
    <property type="match status" value="1"/>
</dbReference>
<evidence type="ECO:0000313" key="1">
    <source>
        <dbReference type="EMBL" id="EDX73785.1"/>
    </source>
</evidence>
<proteinExistence type="predicted"/>
<dbReference type="Proteomes" id="UP000003835">
    <property type="component" value="Unassembled WGS sequence"/>
</dbReference>
<dbReference type="eggNOG" id="ENOG50312JQ">
    <property type="taxonomic scope" value="Bacteria"/>
</dbReference>
<dbReference type="NCBIfam" id="TIGR02241">
    <property type="entry name" value="conserved hypothetical phage tail region protein"/>
    <property type="match status" value="1"/>
</dbReference>
<dbReference type="RefSeq" id="WP_006103056.1">
    <property type="nucleotide sequence ID" value="NZ_DS989856.1"/>
</dbReference>
<dbReference type="STRING" id="118168.MC7420_6833"/>
<dbReference type="OrthoDB" id="571709at2"/>
<dbReference type="GO" id="GO:0005198">
    <property type="term" value="F:structural molecule activity"/>
    <property type="evidence" value="ECO:0007669"/>
    <property type="project" value="InterPro"/>
</dbReference>